<keyword evidence="4" id="KW-0479">Metal-binding</keyword>
<dbReference type="SFLD" id="SFLDS00029">
    <property type="entry name" value="Radical_SAM"/>
    <property type="match status" value="1"/>
</dbReference>
<dbReference type="CDD" id="cd01335">
    <property type="entry name" value="Radical_SAM"/>
    <property type="match status" value="1"/>
</dbReference>
<dbReference type="InterPro" id="IPR013785">
    <property type="entry name" value="Aldolase_TIM"/>
</dbReference>
<comment type="cofactor">
    <cofactor evidence="1">
        <name>[4Fe-4S] cluster</name>
        <dbReference type="ChEBI" id="CHEBI:49883"/>
    </cofactor>
</comment>
<gene>
    <name evidence="8" type="ORF">E2N93_11750</name>
</gene>
<dbReference type="SUPFAM" id="SSF102114">
    <property type="entry name" value="Radical SAM enzymes"/>
    <property type="match status" value="1"/>
</dbReference>
<evidence type="ECO:0000256" key="6">
    <source>
        <dbReference type="ARBA" id="ARBA00023014"/>
    </source>
</evidence>
<keyword evidence="5" id="KW-0408">Iron</keyword>
<reference evidence="8 9" key="1">
    <citation type="submission" date="2019-03" db="EMBL/GenBank/DDBJ databases">
        <authorList>
            <person name="Molinero N."/>
            <person name="Sanchez B."/>
            <person name="Walker A."/>
            <person name="Duncan S."/>
            <person name="Delgado S."/>
            <person name="Margolles A."/>
        </authorList>
    </citation>
    <scope>NUCLEOTIDE SEQUENCE [LARGE SCALE GENOMIC DNA]</scope>
    <source>
        <strain evidence="8 9">IPLA60002</strain>
    </source>
</reference>
<dbReference type="Proteomes" id="UP001056693">
    <property type="component" value="Unassembled WGS sequence"/>
</dbReference>
<dbReference type="InterPro" id="IPR007197">
    <property type="entry name" value="rSAM"/>
</dbReference>
<dbReference type="PANTHER" id="PTHR43787:SF3">
    <property type="entry name" value="ARYLSULFATASE REGULATORY PROTEIN"/>
    <property type="match status" value="1"/>
</dbReference>
<evidence type="ECO:0000313" key="8">
    <source>
        <dbReference type="EMBL" id="MCL3788640.1"/>
    </source>
</evidence>
<evidence type="ECO:0000256" key="1">
    <source>
        <dbReference type="ARBA" id="ARBA00001966"/>
    </source>
</evidence>
<accession>A0ABT0NK50</accession>
<proteinExistence type="predicted"/>
<evidence type="ECO:0000256" key="4">
    <source>
        <dbReference type="ARBA" id="ARBA00022723"/>
    </source>
</evidence>
<dbReference type="PANTHER" id="PTHR43787">
    <property type="entry name" value="FEMO COFACTOR BIOSYNTHESIS PROTEIN NIFB-RELATED"/>
    <property type="match status" value="1"/>
</dbReference>
<comment type="caution">
    <text evidence="8">The sequence shown here is derived from an EMBL/GenBank/DDBJ whole genome shotgun (WGS) entry which is preliminary data.</text>
</comment>
<dbReference type="RefSeq" id="WP_249377451.1">
    <property type="nucleotide sequence ID" value="NZ_SNUZ01000020.1"/>
</dbReference>
<evidence type="ECO:0000256" key="5">
    <source>
        <dbReference type="ARBA" id="ARBA00023004"/>
    </source>
</evidence>
<protein>
    <submittedName>
        <fullName evidence="8">Radical SAM protein</fullName>
    </submittedName>
</protein>
<evidence type="ECO:0000256" key="3">
    <source>
        <dbReference type="ARBA" id="ARBA00022691"/>
    </source>
</evidence>
<dbReference type="PROSITE" id="PS51918">
    <property type="entry name" value="RADICAL_SAM"/>
    <property type="match status" value="1"/>
</dbReference>
<dbReference type="Gene3D" id="3.20.20.70">
    <property type="entry name" value="Aldolase class I"/>
    <property type="match status" value="1"/>
</dbReference>
<evidence type="ECO:0000259" key="7">
    <source>
        <dbReference type="PROSITE" id="PS51918"/>
    </source>
</evidence>
<organism evidence="8 9">
    <name type="scientific">Ruminococcus bromii</name>
    <dbReference type="NCBI Taxonomy" id="40518"/>
    <lineage>
        <taxon>Bacteria</taxon>
        <taxon>Bacillati</taxon>
        <taxon>Bacillota</taxon>
        <taxon>Clostridia</taxon>
        <taxon>Eubacteriales</taxon>
        <taxon>Oscillospiraceae</taxon>
        <taxon>Ruminococcus</taxon>
    </lineage>
</organism>
<keyword evidence="9" id="KW-1185">Reference proteome</keyword>
<sequence>MKPSMFNIAQLYNDNILLYNTYSTSLVEIELAIYNRIFIDGNYSDHKDEINALFELGFLVENDCDELSEQELLRKTVIENNSDKIANIIIAPTMECNAHCYYCFEKGLRKGIMTRETADCLIQYLFEHWNHDELGITWFGWEPLIATEIIDYIVDGLIKRGINFSSKITTNGSLLTESVIEKIKSKWNVEKIQITVDSIGEDYNKIKNYSDLENPFEIVMQNIELALLNDLQIKVRINFDPEKKQTVVNTFNYLKDKFKTYDNLSIYFAPIDEDS</sequence>
<dbReference type="SFLD" id="SFLDG01067">
    <property type="entry name" value="SPASM/twitch_domain_containing"/>
    <property type="match status" value="1"/>
</dbReference>
<keyword evidence="2" id="KW-0004">4Fe-4S</keyword>
<dbReference type="EMBL" id="SNUZ01000020">
    <property type="protein sequence ID" value="MCL3788640.1"/>
    <property type="molecule type" value="Genomic_DNA"/>
</dbReference>
<dbReference type="InterPro" id="IPR058240">
    <property type="entry name" value="rSAM_sf"/>
</dbReference>
<keyword evidence="3" id="KW-0949">S-adenosyl-L-methionine</keyword>
<feature type="domain" description="Radical SAM core" evidence="7">
    <location>
        <begin position="80"/>
        <end position="275"/>
    </location>
</feature>
<name>A0ABT0NK50_9FIRM</name>
<evidence type="ECO:0000313" key="9">
    <source>
        <dbReference type="Proteomes" id="UP001056693"/>
    </source>
</evidence>
<evidence type="ECO:0000256" key="2">
    <source>
        <dbReference type="ARBA" id="ARBA00022485"/>
    </source>
</evidence>
<keyword evidence="6" id="KW-0411">Iron-sulfur</keyword>
<dbReference type="Pfam" id="PF04055">
    <property type="entry name" value="Radical_SAM"/>
    <property type="match status" value="1"/>
</dbReference>